<proteinExistence type="predicted"/>
<gene>
    <name evidence="1" type="ORF">U9M48_000451</name>
</gene>
<evidence type="ECO:0000313" key="2">
    <source>
        <dbReference type="Proteomes" id="UP001341281"/>
    </source>
</evidence>
<sequence>ASLPNTTLTSTVRATSDHVPLLVAATTTTPIPRSFRLERAWLLQPSFIENALLAWSDVPKHGCAVANLVARIKALRRASKVWDRLSLFIRERAAIWKQRGKFKALREGDANTRYFQERASMRLRSNKIQTIESNGESFSSLEDKTTILTEYYSSILGNQRTSSSSVDFQDLYQGCTKAAPQELIAPFSLKEIKEAVSGMDKNSAPSPDGIGSACGTADLERINRAHIVLIPKRPGATAPDAFRPISLQNFPIKVITKTLTTRLQKQINHLIELDQTGFMKGRSITENFVYATELQMIKKDGDVRHPIVDEACLVLQYANDTLILARATVQDVQRLKEILDSFAAATGLQINYNKTTAVPMHVNPITMKRLIGILQCKQESFPQTYLGLPLSNCKLKRSSFAPLIAKIDKRLAGWGAMLLSPAGRVVLINSVLNGLPLYLMTALQLPAGILEQIEAKHRSFLWTGTDKSKAGQCLVAWESACKSKEDGGLGIRRLDVQNSCVLLKLVHRLYHLGSSSWAAWARTRTDLASLQGEVFGHHWDAVRALLPAYRSITRVMVGNGKTTNFWLDLW</sequence>
<evidence type="ECO:0008006" key="3">
    <source>
        <dbReference type="Google" id="ProtNLM"/>
    </source>
</evidence>
<feature type="non-terminal residue" evidence="1">
    <location>
        <position position="570"/>
    </location>
</feature>
<dbReference type="EMBL" id="CP144745">
    <property type="protein sequence ID" value="WVZ49070.1"/>
    <property type="molecule type" value="Genomic_DNA"/>
</dbReference>
<dbReference type="PANTHER" id="PTHR33116">
    <property type="entry name" value="REVERSE TRANSCRIPTASE ZINC-BINDING DOMAIN-CONTAINING PROTEIN-RELATED-RELATED"/>
    <property type="match status" value="1"/>
</dbReference>
<protein>
    <recommendedName>
        <fullName evidence="3">Reverse transcriptase domain-containing protein</fullName>
    </recommendedName>
</protein>
<accession>A0AAQ3PGU6</accession>
<organism evidence="1 2">
    <name type="scientific">Paspalum notatum var. saurae</name>
    <dbReference type="NCBI Taxonomy" id="547442"/>
    <lineage>
        <taxon>Eukaryota</taxon>
        <taxon>Viridiplantae</taxon>
        <taxon>Streptophyta</taxon>
        <taxon>Embryophyta</taxon>
        <taxon>Tracheophyta</taxon>
        <taxon>Spermatophyta</taxon>
        <taxon>Magnoliopsida</taxon>
        <taxon>Liliopsida</taxon>
        <taxon>Poales</taxon>
        <taxon>Poaceae</taxon>
        <taxon>PACMAD clade</taxon>
        <taxon>Panicoideae</taxon>
        <taxon>Andropogonodae</taxon>
        <taxon>Paspaleae</taxon>
        <taxon>Paspalinae</taxon>
        <taxon>Paspalum</taxon>
    </lineage>
</organism>
<dbReference type="AlphaFoldDB" id="A0AAQ3PGU6"/>
<dbReference type="PANTHER" id="PTHR33116:SF78">
    <property type="entry name" value="OS12G0587133 PROTEIN"/>
    <property type="match status" value="1"/>
</dbReference>
<evidence type="ECO:0000313" key="1">
    <source>
        <dbReference type="EMBL" id="WVZ49070.1"/>
    </source>
</evidence>
<dbReference type="CDD" id="cd01650">
    <property type="entry name" value="RT_nLTR_like"/>
    <property type="match status" value="1"/>
</dbReference>
<keyword evidence="2" id="KW-1185">Reference proteome</keyword>
<feature type="non-terminal residue" evidence="1">
    <location>
        <position position="1"/>
    </location>
</feature>
<reference evidence="1 2" key="1">
    <citation type="submission" date="2024-02" db="EMBL/GenBank/DDBJ databases">
        <title>High-quality chromosome-scale genome assembly of Pensacola bahiagrass (Paspalum notatum Flugge var. saurae).</title>
        <authorList>
            <person name="Vega J.M."/>
            <person name="Podio M."/>
            <person name="Orjuela J."/>
            <person name="Siena L.A."/>
            <person name="Pessino S.C."/>
            <person name="Combes M.C."/>
            <person name="Mariac C."/>
            <person name="Albertini E."/>
            <person name="Pupilli F."/>
            <person name="Ortiz J.P.A."/>
            <person name="Leblanc O."/>
        </authorList>
    </citation>
    <scope>NUCLEOTIDE SEQUENCE [LARGE SCALE GENOMIC DNA]</scope>
    <source>
        <strain evidence="1">R1</strain>
        <tissue evidence="1">Leaf</tissue>
    </source>
</reference>
<dbReference type="Proteomes" id="UP001341281">
    <property type="component" value="Chromosome 01"/>
</dbReference>
<name>A0AAQ3PGU6_PASNO</name>